<reference evidence="4" key="1">
    <citation type="submission" date="2021-02" db="EMBL/GenBank/DDBJ databases">
        <authorList>
            <person name="Dougan E. K."/>
            <person name="Rhodes N."/>
            <person name="Thang M."/>
            <person name="Chan C."/>
        </authorList>
    </citation>
    <scope>NUCLEOTIDE SEQUENCE</scope>
</reference>
<dbReference type="Gene3D" id="3.40.50.1820">
    <property type="entry name" value="alpha/beta hydrolase"/>
    <property type="match status" value="1"/>
</dbReference>
<dbReference type="InterPro" id="IPR029058">
    <property type="entry name" value="AB_hydrolase_fold"/>
</dbReference>
<sequence>NLPPAGPEPDPSEAGIFRFPVRSEPQGWAMPVIVVDGELMEEAPLRALEHGVAAHLDIIIGGTNDENGFKPHSDKEPQKPDGRCFGRWVPRDEPREQLVNRLAWEIAGAPKLLQTEVKELRRIIAEEVLPAYEEEFGDKSSGHKTPAQRLQDAVATDFSFLAAVHLIAERLSNAKGDGRVFRYQFDGYGGLDGWHAMELEMLMGFDGDGLDRRSLPSIRRKSMDMWTAFARTGDPNTSEMNHSWEQYQSSTRKVIRW</sequence>
<feature type="non-terminal residue" evidence="4">
    <location>
        <position position="257"/>
    </location>
</feature>
<feature type="domain" description="Carboxylesterase type B" evidence="3">
    <location>
        <begin position="32"/>
        <end position="255"/>
    </location>
</feature>
<evidence type="ECO:0000313" key="4">
    <source>
        <dbReference type="EMBL" id="CAE8728931.1"/>
    </source>
</evidence>
<feature type="non-terminal residue" evidence="4">
    <location>
        <position position="1"/>
    </location>
</feature>
<evidence type="ECO:0000313" key="5">
    <source>
        <dbReference type="Proteomes" id="UP000626109"/>
    </source>
</evidence>
<dbReference type="EMBL" id="CAJNNW010035626">
    <property type="protein sequence ID" value="CAE8728931.1"/>
    <property type="molecule type" value="Genomic_DNA"/>
</dbReference>
<keyword evidence="2" id="KW-0378">Hydrolase</keyword>
<dbReference type="InterPro" id="IPR050654">
    <property type="entry name" value="AChE-related_enzymes"/>
</dbReference>
<dbReference type="Pfam" id="PF00135">
    <property type="entry name" value="COesterase"/>
    <property type="match status" value="1"/>
</dbReference>
<dbReference type="PANTHER" id="PTHR43918:SF4">
    <property type="entry name" value="CARBOXYLIC ESTER HYDROLASE"/>
    <property type="match status" value="1"/>
</dbReference>
<accession>A0A813LEF6</accession>
<dbReference type="AlphaFoldDB" id="A0A813LEF6"/>
<dbReference type="PANTHER" id="PTHR43918">
    <property type="entry name" value="ACETYLCHOLINESTERASE"/>
    <property type="match status" value="1"/>
</dbReference>
<evidence type="ECO:0000256" key="1">
    <source>
        <dbReference type="ARBA" id="ARBA00005964"/>
    </source>
</evidence>
<organism evidence="4 5">
    <name type="scientific">Polarella glacialis</name>
    <name type="common">Dinoflagellate</name>
    <dbReference type="NCBI Taxonomy" id="89957"/>
    <lineage>
        <taxon>Eukaryota</taxon>
        <taxon>Sar</taxon>
        <taxon>Alveolata</taxon>
        <taxon>Dinophyceae</taxon>
        <taxon>Suessiales</taxon>
        <taxon>Suessiaceae</taxon>
        <taxon>Polarella</taxon>
    </lineage>
</organism>
<dbReference type="Proteomes" id="UP000626109">
    <property type="component" value="Unassembled WGS sequence"/>
</dbReference>
<evidence type="ECO:0000256" key="2">
    <source>
        <dbReference type="ARBA" id="ARBA00022801"/>
    </source>
</evidence>
<protein>
    <recommendedName>
        <fullName evidence="3">Carboxylesterase type B domain-containing protein</fullName>
    </recommendedName>
</protein>
<name>A0A813LEF6_POLGL</name>
<evidence type="ECO:0000259" key="3">
    <source>
        <dbReference type="Pfam" id="PF00135"/>
    </source>
</evidence>
<comment type="similarity">
    <text evidence="1">Belongs to the type-B carboxylesterase/lipase family.</text>
</comment>
<gene>
    <name evidence="4" type="ORF">PGLA2088_LOCUS45272</name>
</gene>
<dbReference type="SUPFAM" id="SSF53474">
    <property type="entry name" value="alpha/beta-Hydrolases"/>
    <property type="match status" value="1"/>
</dbReference>
<comment type="caution">
    <text evidence="4">The sequence shown here is derived from an EMBL/GenBank/DDBJ whole genome shotgun (WGS) entry which is preliminary data.</text>
</comment>
<dbReference type="GO" id="GO:0052689">
    <property type="term" value="F:carboxylic ester hydrolase activity"/>
    <property type="evidence" value="ECO:0007669"/>
    <property type="project" value="TreeGrafter"/>
</dbReference>
<dbReference type="InterPro" id="IPR002018">
    <property type="entry name" value="CarbesteraseB"/>
</dbReference>
<proteinExistence type="inferred from homology"/>